<evidence type="ECO:0000259" key="1">
    <source>
        <dbReference type="PROSITE" id="PS50943"/>
    </source>
</evidence>
<dbReference type="OrthoDB" id="8527218at2"/>
<dbReference type="CDD" id="cd00093">
    <property type="entry name" value="HTH_XRE"/>
    <property type="match status" value="1"/>
</dbReference>
<evidence type="ECO:0000313" key="3">
    <source>
        <dbReference type="Proteomes" id="UP000295606"/>
    </source>
</evidence>
<dbReference type="Gene3D" id="1.10.260.40">
    <property type="entry name" value="lambda repressor-like DNA-binding domains"/>
    <property type="match status" value="1"/>
</dbReference>
<dbReference type="SMART" id="SM00530">
    <property type="entry name" value="HTH_XRE"/>
    <property type="match status" value="1"/>
</dbReference>
<gene>
    <name evidence="2" type="ORF">E1N52_42960</name>
</gene>
<dbReference type="Pfam" id="PF01381">
    <property type="entry name" value="HTH_3"/>
    <property type="match status" value="1"/>
</dbReference>
<feature type="domain" description="HTH cro/C1-type" evidence="1">
    <location>
        <begin position="11"/>
        <end position="72"/>
    </location>
</feature>
<name>A0A4R5KZE8_9BURK</name>
<dbReference type="GO" id="GO:0003677">
    <property type="term" value="F:DNA binding"/>
    <property type="evidence" value="ECO:0007669"/>
    <property type="project" value="InterPro"/>
</dbReference>
<protein>
    <submittedName>
        <fullName evidence="2">XRE family transcriptional regulator</fullName>
    </submittedName>
</protein>
<sequence length="105" mass="11535">MADAPSFGRSIAEARKRIGVSQKGLAAMLKRDDGMCVSPQYLNDIEHSRRHPSTDWLITQLANVLGLDTDYMYFLAGRVSPDLVAMNASPEAVALAMTVLRNKLN</sequence>
<dbReference type="SUPFAM" id="SSF47413">
    <property type="entry name" value="lambda repressor-like DNA-binding domains"/>
    <property type="match status" value="1"/>
</dbReference>
<proteinExistence type="predicted"/>
<evidence type="ECO:0000313" key="2">
    <source>
        <dbReference type="EMBL" id="TDG01501.1"/>
    </source>
</evidence>
<dbReference type="EMBL" id="SMOD01000108">
    <property type="protein sequence ID" value="TDG01501.1"/>
    <property type="molecule type" value="Genomic_DNA"/>
</dbReference>
<dbReference type="InterPro" id="IPR010982">
    <property type="entry name" value="Lambda_DNA-bd_dom_sf"/>
</dbReference>
<dbReference type="RefSeq" id="WP_133191127.1">
    <property type="nucleotide sequence ID" value="NZ_SMOD01000108.1"/>
</dbReference>
<accession>A0A4R5KZE8</accession>
<reference evidence="2 3" key="1">
    <citation type="submission" date="2019-03" db="EMBL/GenBank/DDBJ databases">
        <title>Paraburkholderia sp. isolated from native Mimosa gymnas in Guartela State Park, Brazil.</title>
        <authorList>
            <person name="Paulitsch F."/>
            <person name="Hungria M."/>
            <person name="Delamuta J.R.M."/>
            <person name="Ribeiro R.A."/>
            <person name="Dall'Agnol R."/>
            <person name="Silva J.S.B."/>
        </authorList>
    </citation>
    <scope>NUCLEOTIDE SEQUENCE [LARGE SCALE GENOMIC DNA]</scope>
    <source>
        <strain evidence="2 3">CNPSo 3008</strain>
    </source>
</reference>
<dbReference type="InterPro" id="IPR001387">
    <property type="entry name" value="Cro/C1-type_HTH"/>
</dbReference>
<comment type="caution">
    <text evidence="2">The sequence shown here is derived from an EMBL/GenBank/DDBJ whole genome shotgun (WGS) entry which is preliminary data.</text>
</comment>
<dbReference type="AlphaFoldDB" id="A0A4R5KZE8"/>
<dbReference type="PROSITE" id="PS50943">
    <property type="entry name" value="HTH_CROC1"/>
    <property type="match status" value="1"/>
</dbReference>
<organism evidence="2 3">
    <name type="scientific">Paraburkholderia guartelaensis</name>
    <dbReference type="NCBI Taxonomy" id="2546446"/>
    <lineage>
        <taxon>Bacteria</taxon>
        <taxon>Pseudomonadati</taxon>
        <taxon>Pseudomonadota</taxon>
        <taxon>Betaproteobacteria</taxon>
        <taxon>Burkholderiales</taxon>
        <taxon>Burkholderiaceae</taxon>
        <taxon>Paraburkholderia</taxon>
    </lineage>
</organism>
<dbReference type="Proteomes" id="UP000295606">
    <property type="component" value="Unassembled WGS sequence"/>
</dbReference>